<dbReference type="PANTHER" id="PTHR45691:SF6">
    <property type="entry name" value="PROTEIN DIAPHANOUS"/>
    <property type="match status" value="1"/>
</dbReference>
<feature type="region of interest" description="Disordered" evidence="1">
    <location>
        <begin position="59"/>
        <end position="89"/>
    </location>
</feature>
<feature type="compositionally biased region" description="Low complexity" evidence="1">
    <location>
        <begin position="456"/>
        <end position="467"/>
    </location>
</feature>
<feature type="compositionally biased region" description="Pro residues" evidence="1">
    <location>
        <begin position="132"/>
        <end position="143"/>
    </location>
</feature>
<feature type="region of interest" description="Disordered" evidence="1">
    <location>
        <begin position="265"/>
        <end position="306"/>
    </location>
</feature>
<evidence type="ECO:0000313" key="2">
    <source>
        <dbReference type="EMBL" id="VDP67596.1"/>
    </source>
</evidence>
<feature type="compositionally biased region" description="Basic and acidic residues" evidence="1">
    <location>
        <begin position="108"/>
        <end position="118"/>
    </location>
</feature>
<feature type="compositionally biased region" description="Basic and acidic residues" evidence="1">
    <location>
        <begin position="183"/>
        <end position="197"/>
    </location>
</feature>
<reference evidence="2 3" key="2">
    <citation type="submission" date="2018-11" db="EMBL/GenBank/DDBJ databases">
        <authorList>
            <consortium name="Pathogen Informatics"/>
        </authorList>
    </citation>
    <scope>NUCLEOTIDE SEQUENCE [LARGE SCALE GENOMIC DNA]</scope>
    <source>
        <strain evidence="2 3">Egypt</strain>
    </source>
</reference>
<proteinExistence type="predicted"/>
<protein>
    <submittedName>
        <fullName evidence="4">WH2 domain-containing protein</fullName>
    </submittedName>
</protein>
<dbReference type="OrthoDB" id="10631263at2759"/>
<dbReference type="WBParaSite" id="ECPE_0000284301-mRNA-1">
    <property type="protein sequence ID" value="ECPE_0000284301-mRNA-1"/>
    <property type="gene ID" value="ECPE_0000284301"/>
</dbReference>
<name>A0A183A7A5_9TREM</name>
<dbReference type="InterPro" id="IPR051412">
    <property type="entry name" value="Formin_Homology_Diaphanous_sf"/>
</dbReference>
<dbReference type="AlphaFoldDB" id="A0A183A7A5"/>
<dbReference type="GO" id="GO:0030041">
    <property type="term" value="P:actin filament polymerization"/>
    <property type="evidence" value="ECO:0007669"/>
    <property type="project" value="TreeGrafter"/>
</dbReference>
<organism evidence="4">
    <name type="scientific">Echinostoma caproni</name>
    <dbReference type="NCBI Taxonomy" id="27848"/>
    <lineage>
        <taxon>Eukaryota</taxon>
        <taxon>Metazoa</taxon>
        <taxon>Spiralia</taxon>
        <taxon>Lophotrochozoa</taxon>
        <taxon>Platyhelminthes</taxon>
        <taxon>Trematoda</taxon>
        <taxon>Digenea</taxon>
        <taxon>Plagiorchiida</taxon>
        <taxon>Echinostomata</taxon>
        <taxon>Echinostomatoidea</taxon>
        <taxon>Echinostomatidae</taxon>
        <taxon>Echinostoma</taxon>
    </lineage>
</organism>
<dbReference type="GO" id="GO:0005884">
    <property type="term" value="C:actin filament"/>
    <property type="evidence" value="ECO:0007669"/>
    <property type="project" value="TreeGrafter"/>
</dbReference>
<feature type="compositionally biased region" description="Polar residues" evidence="1">
    <location>
        <begin position="59"/>
        <end position="80"/>
    </location>
</feature>
<feature type="compositionally biased region" description="Polar residues" evidence="1">
    <location>
        <begin position="212"/>
        <end position="225"/>
    </location>
</feature>
<feature type="compositionally biased region" description="Polar residues" evidence="1">
    <location>
        <begin position="173"/>
        <end position="182"/>
    </location>
</feature>
<dbReference type="PANTHER" id="PTHR45691">
    <property type="entry name" value="PROTEIN DIAPHANOUS"/>
    <property type="match status" value="1"/>
</dbReference>
<dbReference type="EMBL" id="UZAN01039894">
    <property type="protein sequence ID" value="VDP67596.1"/>
    <property type="molecule type" value="Genomic_DNA"/>
</dbReference>
<feature type="compositionally biased region" description="Acidic residues" evidence="1">
    <location>
        <begin position="265"/>
        <end position="275"/>
    </location>
</feature>
<feature type="region of interest" description="Disordered" evidence="1">
    <location>
        <begin position="422"/>
        <end position="467"/>
    </location>
</feature>
<feature type="compositionally biased region" description="Polar residues" evidence="1">
    <location>
        <begin position="287"/>
        <end position="306"/>
    </location>
</feature>
<reference evidence="4" key="1">
    <citation type="submission" date="2016-06" db="UniProtKB">
        <authorList>
            <consortium name="WormBaseParasite"/>
        </authorList>
    </citation>
    <scope>IDENTIFICATION</scope>
</reference>
<feature type="compositionally biased region" description="Low complexity" evidence="1">
    <location>
        <begin position="144"/>
        <end position="154"/>
    </location>
</feature>
<feature type="region of interest" description="Disordered" evidence="1">
    <location>
        <begin position="101"/>
        <end position="225"/>
    </location>
</feature>
<gene>
    <name evidence="2" type="ORF">ECPE_LOCUS2842</name>
</gene>
<evidence type="ECO:0000256" key="1">
    <source>
        <dbReference type="SAM" id="MobiDB-lite"/>
    </source>
</evidence>
<accession>A0A183A7A5</accession>
<dbReference type="Proteomes" id="UP000272942">
    <property type="component" value="Unassembled WGS sequence"/>
</dbReference>
<keyword evidence="3" id="KW-1185">Reference proteome</keyword>
<evidence type="ECO:0000313" key="3">
    <source>
        <dbReference type="Proteomes" id="UP000272942"/>
    </source>
</evidence>
<evidence type="ECO:0000313" key="4">
    <source>
        <dbReference type="WBParaSite" id="ECPE_0000284301-mRNA-1"/>
    </source>
</evidence>
<sequence>MSHESVVQLIRSSGETLGMKVITVPNTYNPSMSSMISLNQTQGMGTIRQSDNHAHLRSTLNDLSDAPDNSSVYSASTNGTMRPGNLGERNRLRLANEPVFLRSLSNPDDSKSSVDGKHRSSINPNATTSSTQPPPPPPPPPLPSSLSVPARSPVLGTAATSKPPPPPPLLPVGSSSVITNTDTEAKLHSPVRKKAEDVFEEDLPLPPPPDLGNTSLSPQSAGNTCPLMQSVLNRFNHAESEGLGSFADHLREAVERRRRKIEMNFSEEDEFDEDDTSRSTCGKPPRAQSTLYSTTPHQSMGLTPSKSIRTVEVSSPNRVANRVTAISSPVEENSFRAAAEKFHAKALARTLGMTSTIPPPDNFKDTITPQPTSPKPPVAPAKPPIASSADGPKYAGSTLGRINGASKLFFAYGMNSQQNGQSLNGNNGFHGINSLRANFEKPSTGSSSIPPPPPISTRSPSSFKSGL</sequence>